<proteinExistence type="predicted"/>
<evidence type="ECO:0000313" key="8">
    <source>
        <dbReference type="Proteomes" id="UP000801492"/>
    </source>
</evidence>
<sequence length="127" mass="14753">MPYTCCAIGCNSFTVNPDISLFRFPKDHERCNTWKTKIKNSNIDKFTAEMCYNKLRLCSKHFEIEMFSSMQINRLKSTAIPTVFSAGSEAEMIQSKVEVHAKENIDLNLLPLRDDFIEVEMNLSEYR</sequence>
<dbReference type="InterPro" id="IPR006612">
    <property type="entry name" value="THAP_Znf"/>
</dbReference>
<organism evidence="7 8">
    <name type="scientific">Ignelater luminosus</name>
    <name type="common">Cucubano</name>
    <name type="synonym">Pyrophorus luminosus</name>
    <dbReference type="NCBI Taxonomy" id="2038154"/>
    <lineage>
        <taxon>Eukaryota</taxon>
        <taxon>Metazoa</taxon>
        <taxon>Ecdysozoa</taxon>
        <taxon>Arthropoda</taxon>
        <taxon>Hexapoda</taxon>
        <taxon>Insecta</taxon>
        <taxon>Pterygota</taxon>
        <taxon>Neoptera</taxon>
        <taxon>Endopterygota</taxon>
        <taxon>Coleoptera</taxon>
        <taxon>Polyphaga</taxon>
        <taxon>Elateriformia</taxon>
        <taxon>Elateroidea</taxon>
        <taxon>Elateridae</taxon>
        <taxon>Agrypninae</taxon>
        <taxon>Pyrophorini</taxon>
        <taxon>Ignelater</taxon>
    </lineage>
</organism>
<dbReference type="OrthoDB" id="7683421at2759"/>
<dbReference type="EMBL" id="VTPC01087521">
    <property type="protein sequence ID" value="KAF2886480.1"/>
    <property type="molecule type" value="Genomic_DNA"/>
</dbReference>
<comment type="caution">
    <text evidence="7">The sequence shown here is derived from an EMBL/GenBank/DDBJ whole genome shotgun (WGS) entry which is preliminary data.</text>
</comment>
<keyword evidence="3" id="KW-0862">Zinc</keyword>
<dbReference type="AlphaFoldDB" id="A0A8K0CMG4"/>
<accession>A0A8K0CMG4</accession>
<dbReference type="SMART" id="SM00980">
    <property type="entry name" value="THAP"/>
    <property type="match status" value="1"/>
</dbReference>
<dbReference type="GO" id="GO:0008270">
    <property type="term" value="F:zinc ion binding"/>
    <property type="evidence" value="ECO:0007669"/>
    <property type="project" value="UniProtKB-KW"/>
</dbReference>
<protein>
    <recommendedName>
        <fullName evidence="6">THAP-type domain-containing protein</fullName>
    </recommendedName>
</protein>
<evidence type="ECO:0000256" key="5">
    <source>
        <dbReference type="PROSITE-ProRule" id="PRU00309"/>
    </source>
</evidence>
<evidence type="ECO:0000256" key="4">
    <source>
        <dbReference type="ARBA" id="ARBA00023125"/>
    </source>
</evidence>
<keyword evidence="2 5" id="KW-0863">Zinc-finger</keyword>
<dbReference type="InterPro" id="IPR026516">
    <property type="entry name" value="THAP1/10"/>
</dbReference>
<evidence type="ECO:0000256" key="1">
    <source>
        <dbReference type="ARBA" id="ARBA00022723"/>
    </source>
</evidence>
<evidence type="ECO:0000256" key="3">
    <source>
        <dbReference type="ARBA" id="ARBA00022833"/>
    </source>
</evidence>
<dbReference type="Proteomes" id="UP000801492">
    <property type="component" value="Unassembled WGS sequence"/>
</dbReference>
<gene>
    <name evidence="7" type="ORF">ILUMI_19693</name>
</gene>
<evidence type="ECO:0000259" key="6">
    <source>
        <dbReference type="PROSITE" id="PS50950"/>
    </source>
</evidence>
<dbReference type="PANTHER" id="PTHR46600">
    <property type="entry name" value="THAP DOMAIN-CONTAINING"/>
    <property type="match status" value="1"/>
</dbReference>
<dbReference type="SMART" id="SM00692">
    <property type="entry name" value="DM3"/>
    <property type="match status" value="1"/>
</dbReference>
<keyword evidence="1" id="KW-0479">Metal-binding</keyword>
<keyword evidence="8" id="KW-1185">Reference proteome</keyword>
<feature type="non-terminal residue" evidence="7">
    <location>
        <position position="1"/>
    </location>
</feature>
<dbReference type="SUPFAM" id="SSF57716">
    <property type="entry name" value="Glucocorticoid receptor-like (DNA-binding domain)"/>
    <property type="match status" value="1"/>
</dbReference>
<dbReference type="InterPro" id="IPR038441">
    <property type="entry name" value="THAP_Znf_sf"/>
</dbReference>
<dbReference type="PANTHER" id="PTHR46600:SF11">
    <property type="entry name" value="THAP DOMAIN-CONTAINING PROTEIN 10"/>
    <property type="match status" value="1"/>
</dbReference>
<name>A0A8K0CMG4_IGNLU</name>
<dbReference type="PROSITE" id="PS50950">
    <property type="entry name" value="ZF_THAP"/>
    <property type="match status" value="1"/>
</dbReference>
<evidence type="ECO:0000256" key="2">
    <source>
        <dbReference type="ARBA" id="ARBA00022771"/>
    </source>
</evidence>
<dbReference type="Pfam" id="PF05485">
    <property type="entry name" value="THAP"/>
    <property type="match status" value="1"/>
</dbReference>
<dbReference type="GO" id="GO:0043565">
    <property type="term" value="F:sequence-specific DNA binding"/>
    <property type="evidence" value="ECO:0007669"/>
    <property type="project" value="InterPro"/>
</dbReference>
<evidence type="ECO:0000313" key="7">
    <source>
        <dbReference type="EMBL" id="KAF2886480.1"/>
    </source>
</evidence>
<dbReference type="Gene3D" id="6.20.210.20">
    <property type="entry name" value="THAP domain"/>
    <property type="match status" value="1"/>
</dbReference>
<feature type="domain" description="THAP-type" evidence="6">
    <location>
        <begin position="1"/>
        <end position="84"/>
    </location>
</feature>
<reference evidence="7" key="1">
    <citation type="submission" date="2019-08" db="EMBL/GenBank/DDBJ databases">
        <title>The genome of the North American firefly Photinus pyralis.</title>
        <authorList>
            <consortium name="Photinus pyralis genome working group"/>
            <person name="Fallon T.R."/>
            <person name="Sander Lower S.E."/>
            <person name="Weng J.-K."/>
        </authorList>
    </citation>
    <scope>NUCLEOTIDE SEQUENCE</scope>
    <source>
        <strain evidence="7">TRF0915ILg1</strain>
        <tissue evidence="7">Whole body</tissue>
    </source>
</reference>
<keyword evidence="4 5" id="KW-0238">DNA-binding</keyword>